<dbReference type="AlphaFoldDB" id="A0A0F9RZX0"/>
<accession>A0A0F9RZX0</accession>
<evidence type="ECO:0000313" key="1">
    <source>
        <dbReference type="EMBL" id="KKN55502.1"/>
    </source>
</evidence>
<comment type="caution">
    <text evidence="1">The sequence shown here is derived from an EMBL/GenBank/DDBJ whole genome shotgun (WGS) entry which is preliminary data.</text>
</comment>
<gene>
    <name evidence="1" type="ORF">LCGC14_0581770</name>
</gene>
<dbReference type="EMBL" id="LAZR01000882">
    <property type="protein sequence ID" value="KKN55502.1"/>
    <property type="molecule type" value="Genomic_DNA"/>
</dbReference>
<proteinExistence type="predicted"/>
<sequence length="724" mass="78993">MAVQEPVPEEERIKTVRLFASAHNGFGDERQGAQDFRYNRNHRGFDPRFPGELRFGDNVTRITYTSSPDSPPMIVIPWREANSNGQEGIMCFTDKGNEFLRRGGFGNLGGSTGNTDAAPHDAGDGIEFLYYVQGTSDGLNKIAIGGGVSGTADSAPWNIDKITSISGQLYASVQQSGSVRWNSIQFVPFGSDPFTSGNWSSVTRVGWPHTDINNIVALRGIPVVLKPEGIYMYNRAIDQWENMTPAWELETHPDNGRAAVALGSNLLVTKGEGGAVVFNGTNEFDVSPYNNNVPGVDTPSQLISCLGLWGTKVIAVTSTARSPIGGSGDKSTHETAWGWGVNSKLIQLGGETNTDLRFWKTTDNESTFTLYTQPRDGSITTGATLNSLDTAANGDYFYIGAPWPWGAAHIEFDEDNTLQNDNAATLAAEYWDGSAWQTMTIVDFTDVAGDTLKKTGMVFLTANPSDWTARTIDTDSVNYYYIRFNVSAALDSTVSVAEVRLLPWRPTIDATLANLGADGRDRQGMIPHILLGELNDKGDFIWQDMGAATVNSGGTEPDVDEIGVVAVGLVGGGDGPAYRKVVCFGRRAAYIHHMNNSQVWVRPPRSGLFEASDFEVADGKAVSLREVRIFGRDFDGVDNFAFYYRYDPNQPWAVVHMGARPPFTKKLTDRGGGTTFQWAIAYTRTSLVPLKRRPAITGIDGVFEILPELADRHVQRTIADSPRG</sequence>
<protein>
    <submittedName>
        <fullName evidence="1">Uncharacterized protein</fullName>
    </submittedName>
</protein>
<name>A0A0F9RZX0_9ZZZZ</name>
<organism evidence="1">
    <name type="scientific">marine sediment metagenome</name>
    <dbReference type="NCBI Taxonomy" id="412755"/>
    <lineage>
        <taxon>unclassified sequences</taxon>
        <taxon>metagenomes</taxon>
        <taxon>ecological metagenomes</taxon>
    </lineage>
</organism>
<reference evidence="1" key="1">
    <citation type="journal article" date="2015" name="Nature">
        <title>Complex archaea that bridge the gap between prokaryotes and eukaryotes.</title>
        <authorList>
            <person name="Spang A."/>
            <person name="Saw J.H."/>
            <person name="Jorgensen S.L."/>
            <person name="Zaremba-Niedzwiedzka K."/>
            <person name="Martijn J."/>
            <person name="Lind A.E."/>
            <person name="van Eijk R."/>
            <person name="Schleper C."/>
            <person name="Guy L."/>
            <person name="Ettema T.J."/>
        </authorList>
    </citation>
    <scope>NUCLEOTIDE SEQUENCE</scope>
</reference>